<organism evidence="1 2">
    <name type="scientific">Penicillium crustosum</name>
    <name type="common">Blue mold fungus</name>
    <dbReference type="NCBI Taxonomy" id="36656"/>
    <lineage>
        <taxon>Eukaryota</taxon>
        <taxon>Fungi</taxon>
        <taxon>Dikarya</taxon>
        <taxon>Ascomycota</taxon>
        <taxon>Pezizomycotina</taxon>
        <taxon>Eurotiomycetes</taxon>
        <taxon>Eurotiomycetidae</taxon>
        <taxon>Eurotiales</taxon>
        <taxon>Aspergillaceae</taxon>
        <taxon>Penicillium</taxon>
    </lineage>
</organism>
<name>A0A9P5GBM4_PENCR</name>
<reference evidence="1" key="1">
    <citation type="submission" date="2020-02" db="EMBL/GenBank/DDBJ databases">
        <authorList>
            <person name="Lichtner F.J."/>
        </authorList>
    </citation>
    <scope>NUCLEOTIDE SEQUENCE</scope>
    <source>
        <strain evidence="1">G10</strain>
    </source>
</reference>
<protein>
    <submittedName>
        <fullName evidence="1">Uncharacterized protein</fullName>
    </submittedName>
</protein>
<dbReference type="Proteomes" id="UP000701341">
    <property type="component" value="Unassembled WGS sequence"/>
</dbReference>
<dbReference type="EMBL" id="JAAOZQ010000174">
    <property type="protein sequence ID" value="KAF7515519.1"/>
    <property type="molecule type" value="Genomic_DNA"/>
</dbReference>
<gene>
    <name evidence="1" type="ORF">PCG10_003174</name>
</gene>
<keyword evidence="2" id="KW-1185">Reference proteome</keyword>
<evidence type="ECO:0000313" key="1">
    <source>
        <dbReference type="EMBL" id="KAF7515519.1"/>
    </source>
</evidence>
<sequence length="61" mass="6984">MTRSSGGSPSLVLIREANDDFYKVMQIRFEQLHASDSKHRPTLPLKRNGEVNATEMRLQLL</sequence>
<dbReference type="AlphaFoldDB" id="A0A9P5GBM4"/>
<proteinExistence type="predicted"/>
<accession>A0A9P5GBM4</accession>
<evidence type="ECO:0000313" key="2">
    <source>
        <dbReference type="Proteomes" id="UP000701341"/>
    </source>
</evidence>
<comment type="caution">
    <text evidence="1">The sequence shown here is derived from an EMBL/GenBank/DDBJ whole genome shotgun (WGS) entry which is preliminary data.</text>
</comment>